<name>A0ABT3VEA6_9ACTN</name>
<proteinExistence type="predicted"/>
<protein>
    <submittedName>
        <fullName evidence="2">AzlD domain-containing protein</fullName>
    </submittedName>
</protein>
<dbReference type="Proteomes" id="UP001165590">
    <property type="component" value="Unassembled WGS sequence"/>
</dbReference>
<reference evidence="2" key="1">
    <citation type="journal article" date="2022" name="bioRxiv">
        <title>Discovery and biosynthetic assessment of Streptomyces ortus sp nov. isolated from a deep-sea sponge.</title>
        <authorList>
            <person name="Williams S.E."/>
        </authorList>
    </citation>
    <scope>NUCLEOTIDE SEQUENCE</scope>
    <source>
        <strain evidence="2">A15ISP2-DRY2</strain>
    </source>
</reference>
<dbReference type="EMBL" id="JAIFZO010000002">
    <property type="protein sequence ID" value="MCX4238274.1"/>
    <property type="molecule type" value="Genomic_DNA"/>
</dbReference>
<dbReference type="Pfam" id="PF05437">
    <property type="entry name" value="AzlD"/>
    <property type="match status" value="1"/>
</dbReference>
<organism evidence="2 3">
    <name type="scientific">Streptomyces ortus</name>
    <dbReference type="NCBI Taxonomy" id="2867268"/>
    <lineage>
        <taxon>Bacteria</taxon>
        <taxon>Bacillati</taxon>
        <taxon>Actinomycetota</taxon>
        <taxon>Actinomycetes</taxon>
        <taxon>Kitasatosporales</taxon>
        <taxon>Streptomycetaceae</taxon>
        <taxon>Streptomyces</taxon>
    </lineage>
</organism>
<feature type="transmembrane region" description="Helical" evidence="1">
    <location>
        <begin position="6"/>
        <end position="28"/>
    </location>
</feature>
<keyword evidence="1" id="KW-0472">Membrane</keyword>
<evidence type="ECO:0000256" key="1">
    <source>
        <dbReference type="SAM" id="Phobius"/>
    </source>
</evidence>
<keyword evidence="1" id="KW-0812">Transmembrane</keyword>
<dbReference type="InterPro" id="IPR008407">
    <property type="entry name" value="Brnchd-chn_aa_trnsp_AzlD"/>
</dbReference>
<evidence type="ECO:0000313" key="2">
    <source>
        <dbReference type="EMBL" id="MCX4238274.1"/>
    </source>
</evidence>
<keyword evidence="3" id="KW-1185">Reference proteome</keyword>
<dbReference type="RefSeq" id="WP_267030584.1">
    <property type="nucleotide sequence ID" value="NZ_JAIFZO010000002.1"/>
</dbReference>
<comment type="caution">
    <text evidence="2">The sequence shown here is derived from an EMBL/GenBank/DDBJ whole genome shotgun (WGS) entry which is preliminary data.</text>
</comment>
<feature type="transmembrane region" description="Helical" evidence="1">
    <location>
        <begin position="40"/>
        <end position="62"/>
    </location>
</feature>
<gene>
    <name evidence="2" type="ORF">K3769_36980</name>
</gene>
<evidence type="ECO:0000313" key="3">
    <source>
        <dbReference type="Proteomes" id="UP001165590"/>
    </source>
</evidence>
<feature type="transmembrane region" description="Helical" evidence="1">
    <location>
        <begin position="82"/>
        <end position="104"/>
    </location>
</feature>
<accession>A0ABT3VEA6</accession>
<sequence>MNQGHLWWAVVCVAVISFTFKAAGPAVLGDRRLPPAARAVIALLAPVLLAGLLVVDVAGPRWSGLDGPLLTGLATVALVRLLRAPILFAILAGTVVTALIRLLWG</sequence>
<keyword evidence="1" id="KW-1133">Transmembrane helix</keyword>